<evidence type="ECO:0000313" key="3">
    <source>
        <dbReference type="EMBL" id="CAG8616083.1"/>
    </source>
</evidence>
<reference evidence="3" key="1">
    <citation type="submission" date="2021-06" db="EMBL/GenBank/DDBJ databases">
        <authorList>
            <person name="Kallberg Y."/>
            <person name="Tangrot J."/>
            <person name="Rosling A."/>
        </authorList>
    </citation>
    <scope>NUCLEOTIDE SEQUENCE</scope>
    <source>
        <strain evidence="3">BR232B</strain>
    </source>
</reference>
<name>A0A9N9CXX3_9GLOM</name>
<dbReference type="EMBL" id="CAJVPI010001509">
    <property type="protein sequence ID" value="CAG8616083.1"/>
    <property type="molecule type" value="Genomic_DNA"/>
</dbReference>
<feature type="chain" id="PRO_5040337480" evidence="2">
    <location>
        <begin position="19"/>
        <end position="89"/>
    </location>
</feature>
<dbReference type="Proteomes" id="UP000789739">
    <property type="component" value="Unassembled WGS sequence"/>
</dbReference>
<evidence type="ECO:0000313" key="4">
    <source>
        <dbReference type="Proteomes" id="UP000789739"/>
    </source>
</evidence>
<proteinExistence type="predicted"/>
<sequence length="89" mass="9501">MTKLLRLTLIAFAVIALANVIVSIPLPFNESHLNKRLIPINGDRHVVNCNGWKRCPPHLGGGSKGGTNPDPHPIDDNNNDGGDGEPDSS</sequence>
<dbReference type="AlphaFoldDB" id="A0A9N9CXX3"/>
<accession>A0A9N9CXX3</accession>
<feature type="region of interest" description="Disordered" evidence="1">
    <location>
        <begin position="57"/>
        <end position="89"/>
    </location>
</feature>
<evidence type="ECO:0000256" key="2">
    <source>
        <dbReference type="SAM" id="SignalP"/>
    </source>
</evidence>
<evidence type="ECO:0000256" key="1">
    <source>
        <dbReference type="SAM" id="MobiDB-lite"/>
    </source>
</evidence>
<feature type="signal peptide" evidence="2">
    <location>
        <begin position="1"/>
        <end position="18"/>
    </location>
</feature>
<keyword evidence="2" id="KW-0732">Signal</keyword>
<comment type="caution">
    <text evidence="3">The sequence shown here is derived from an EMBL/GenBank/DDBJ whole genome shotgun (WGS) entry which is preliminary data.</text>
</comment>
<protein>
    <submittedName>
        <fullName evidence="3">8341_t:CDS:1</fullName>
    </submittedName>
</protein>
<gene>
    <name evidence="3" type="ORF">PBRASI_LOCUS8440</name>
</gene>
<keyword evidence="4" id="KW-1185">Reference proteome</keyword>
<organism evidence="3 4">
    <name type="scientific">Paraglomus brasilianum</name>
    <dbReference type="NCBI Taxonomy" id="144538"/>
    <lineage>
        <taxon>Eukaryota</taxon>
        <taxon>Fungi</taxon>
        <taxon>Fungi incertae sedis</taxon>
        <taxon>Mucoromycota</taxon>
        <taxon>Glomeromycotina</taxon>
        <taxon>Glomeromycetes</taxon>
        <taxon>Paraglomerales</taxon>
        <taxon>Paraglomeraceae</taxon>
        <taxon>Paraglomus</taxon>
    </lineage>
</organism>
<dbReference type="OrthoDB" id="10448944at2759"/>